<sequence>MLLFWKAKLVLLAVPKTGTTALEEALLPHADAAILNPPDKKHVTARRWRAQLAPYFENKGARPLETMAVIREPVDWLKSWYRYRARPEIAGSPASTAGIDFDAFVTGWLSYPEPEFARVGRQSRFVSDASGRVIVDHLFRYDALPAAVAFLEGRLNCTLTLPRRNVSPSAALALSPALEARLRREAAADFALWDSIGR</sequence>
<name>A0AA48H2J0_9RHOB</name>
<dbReference type="SUPFAM" id="SSF52540">
    <property type="entry name" value="P-loop containing nucleoside triphosphate hydrolases"/>
    <property type="match status" value="1"/>
</dbReference>
<keyword evidence="2" id="KW-1185">Reference proteome</keyword>
<keyword evidence="1" id="KW-0808">Transferase</keyword>
<dbReference type="Gene3D" id="3.40.50.300">
    <property type="entry name" value="P-loop containing nucleotide triphosphate hydrolases"/>
    <property type="match status" value="1"/>
</dbReference>
<dbReference type="InterPro" id="IPR027417">
    <property type="entry name" value="P-loop_NTPase"/>
</dbReference>
<dbReference type="AlphaFoldDB" id="A0AA48H2J0"/>
<evidence type="ECO:0000313" key="1">
    <source>
        <dbReference type="EMBL" id="BDW85354.1"/>
    </source>
</evidence>
<gene>
    <name evidence="1" type="ORF">MACH21_15310</name>
</gene>
<dbReference type="GO" id="GO:0016301">
    <property type="term" value="F:kinase activity"/>
    <property type="evidence" value="ECO:0007669"/>
    <property type="project" value="UniProtKB-KW"/>
</dbReference>
<dbReference type="RefSeq" id="WP_338276137.1">
    <property type="nucleotide sequence ID" value="NZ_AP027266.1"/>
</dbReference>
<evidence type="ECO:0000313" key="2">
    <source>
        <dbReference type="Proteomes" id="UP001337723"/>
    </source>
</evidence>
<keyword evidence="1" id="KW-0418">Kinase</keyword>
<dbReference type="EMBL" id="AP027266">
    <property type="protein sequence ID" value="BDW85354.1"/>
    <property type="molecule type" value="Genomic_DNA"/>
</dbReference>
<dbReference type="Proteomes" id="UP001337723">
    <property type="component" value="Chromosome"/>
</dbReference>
<proteinExistence type="predicted"/>
<reference evidence="1 2" key="1">
    <citation type="submission" date="2023-01" db="EMBL/GenBank/DDBJ databases">
        <title>Complete genome sequence of Roseicyclus marinus strain Dej080120_10.</title>
        <authorList>
            <person name="Ueki S."/>
            <person name="Maruyama F."/>
        </authorList>
    </citation>
    <scope>NUCLEOTIDE SEQUENCE [LARGE SCALE GENOMIC DNA]</scope>
    <source>
        <strain evidence="1 2">Dej080120_10</strain>
    </source>
</reference>
<organism evidence="1 2">
    <name type="scientific">Roseicyclus marinus</name>
    <dbReference type="NCBI Taxonomy" id="2161673"/>
    <lineage>
        <taxon>Bacteria</taxon>
        <taxon>Pseudomonadati</taxon>
        <taxon>Pseudomonadota</taxon>
        <taxon>Alphaproteobacteria</taxon>
        <taxon>Rhodobacterales</taxon>
        <taxon>Roseobacteraceae</taxon>
        <taxon>Roseicyclus</taxon>
    </lineage>
</organism>
<accession>A0AA48H2J0</accession>
<protein>
    <submittedName>
        <fullName evidence="1">Gamma-glutamyl kinase</fullName>
    </submittedName>
</protein>
<dbReference type="KEGG" id="rmai:MACH21_15310"/>